<evidence type="ECO:0000313" key="1">
    <source>
        <dbReference type="EMBL" id="KAK0630968.1"/>
    </source>
</evidence>
<keyword evidence="2" id="KW-1185">Reference proteome</keyword>
<name>A0AA40CB70_9PEZI</name>
<gene>
    <name evidence="1" type="ORF">B0T17DRAFT_616552</name>
</gene>
<accession>A0AA40CB70</accession>
<proteinExistence type="predicted"/>
<organism evidence="1 2">
    <name type="scientific">Bombardia bombarda</name>
    <dbReference type="NCBI Taxonomy" id="252184"/>
    <lineage>
        <taxon>Eukaryota</taxon>
        <taxon>Fungi</taxon>
        <taxon>Dikarya</taxon>
        <taxon>Ascomycota</taxon>
        <taxon>Pezizomycotina</taxon>
        <taxon>Sordariomycetes</taxon>
        <taxon>Sordariomycetidae</taxon>
        <taxon>Sordariales</taxon>
        <taxon>Lasiosphaeriaceae</taxon>
        <taxon>Bombardia</taxon>
    </lineage>
</organism>
<evidence type="ECO:0000313" key="2">
    <source>
        <dbReference type="Proteomes" id="UP001174934"/>
    </source>
</evidence>
<protein>
    <submittedName>
        <fullName evidence="1">Uncharacterized protein</fullName>
    </submittedName>
</protein>
<dbReference type="Proteomes" id="UP001174934">
    <property type="component" value="Unassembled WGS sequence"/>
</dbReference>
<reference evidence="1" key="1">
    <citation type="submission" date="2023-06" db="EMBL/GenBank/DDBJ databases">
        <title>Genome-scale phylogeny and comparative genomics of the fungal order Sordariales.</title>
        <authorList>
            <consortium name="Lawrence Berkeley National Laboratory"/>
            <person name="Hensen N."/>
            <person name="Bonometti L."/>
            <person name="Westerberg I."/>
            <person name="Brannstrom I.O."/>
            <person name="Guillou S."/>
            <person name="Cros-Aarteil S."/>
            <person name="Calhoun S."/>
            <person name="Haridas S."/>
            <person name="Kuo A."/>
            <person name="Mondo S."/>
            <person name="Pangilinan J."/>
            <person name="Riley R."/>
            <person name="LaButti K."/>
            <person name="Andreopoulos B."/>
            <person name="Lipzen A."/>
            <person name="Chen C."/>
            <person name="Yanf M."/>
            <person name="Daum C."/>
            <person name="Ng V."/>
            <person name="Clum A."/>
            <person name="Steindorff A."/>
            <person name="Ohm R."/>
            <person name="Martin F."/>
            <person name="Silar P."/>
            <person name="Natvig D."/>
            <person name="Lalanne C."/>
            <person name="Gautier V."/>
            <person name="Ament-velasquez S.L."/>
            <person name="Kruys A."/>
            <person name="Hutchinson M.I."/>
            <person name="Powell A.J."/>
            <person name="Barry K."/>
            <person name="Miller A.N."/>
            <person name="Grigoriev I.V."/>
            <person name="Debuchy R."/>
            <person name="Gladieux P."/>
            <person name="Thoren M.H."/>
            <person name="Johannesson H."/>
        </authorList>
    </citation>
    <scope>NUCLEOTIDE SEQUENCE</scope>
    <source>
        <strain evidence="1">SMH3391-2</strain>
    </source>
</reference>
<comment type="caution">
    <text evidence="1">The sequence shown here is derived from an EMBL/GenBank/DDBJ whole genome shotgun (WGS) entry which is preliminary data.</text>
</comment>
<dbReference type="EMBL" id="JAULSR010000002">
    <property type="protein sequence ID" value="KAK0630968.1"/>
    <property type="molecule type" value="Genomic_DNA"/>
</dbReference>
<dbReference type="AlphaFoldDB" id="A0AA40CB70"/>
<sequence length="103" mass="11584">MLNLEADVRRITEEMEEFNLPLGCDDGTASSTAIEEWGLQLQEAAALIRLDVRASSKHTQQMRDQGFQNVREARLKAPIGPWAKGKIQKELGMMGLSDLYDHL</sequence>